<feature type="domain" description="Membrane insertase YidC N-terminal" evidence="16">
    <location>
        <begin position="108"/>
        <end position="373"/>
    </location>
</feature>
<evidence type="ECO:0000256" key="9">
    <source>
        <dbReference type="ARBA" id="ARBA00023136"/>
    </source>
</evidence>
<feature type="compositionally biased region" description="Basic residues" evidence="14">
    <location>
        <begin position="630"/>
        <end position="639"/>
    </location>
</feature>
<evidence type="ECO:0000256" key="5">
    <source>
        <dbReference type="ARBA" id="ARBA00022475"/>
    </source>
</evidence>
<keyword evidence="10 13" id="KW-0143">Chaperone</keyword>
<dbReference type="InterPro" id="IPR047196">
    <property type="entry name" value="YidC_ALB_C"/>
</dbReference>
<evidence type="ECO:0000313" key="17">
    <source>
        <dbReference type="EMBL" id="HIT97426.1"/>
    </source>
</evidence>
<organism evidence="17 18">
    <name type="scientific">Candidatus Merdimorpha stercoravium</name>
    <dbReference type="NCBI Taxonomy" id="2840863"/>
    <lineage>
        <taxon>Bacteria</taxon>
        <taxon>Pseudomonadati</taxon>
        <taxon>Bacteroidota</taxon>
        <taxon>Flavobacteriia</taxon>
        <taxon>Flavobacteriales</taxon>
        <taxon>Candidatus Merdimorpha</taxon>
    </lineage>
</organism>
<dbReference type="InterPro" id="IPR038221">
    <property type="entry name" value="YidC_periplasmic_sf"/>
</dbReference>
<dbReference type="HAMAP" id="MF_01810">
    <property type="entry name" value="YidC_type1"/>
    <property type="match status" value="1"/>
</dbReference>
<dbReference type="Pfam" id="PF14849">
    <property type="entry name" value="YidC_periplas"/>
    <property type="match status" value="1"/>
</dbReference>
<dbReference type="InterPro" id="IPR019998">
    <property type="entry name" value="Membr_insert_YidC"/>
</dbReference>
<comment type="caution">
    <text evidence="17">The sequence shown here is derived from an EMBL/GenBank/DDBJ whole genome shotgun (WGS) entry which is preliminary data.</text>
</comment>
<feature type="transmembrane region" description="Helical" evidence="13">
    <location>
        <begin position="15"/>
        <end position="33"/>
    </location>
</feature>
<feature type="domain" description="Membrane insertase YidC/Oxa/ALB C-terminal" evidence="15">
    <location>
        <begin position="389"/>
        <end position="586"/>
    </location>
</feature>
<name>A0A9D1H8M2_9FLAO</name>
<evidence type="ECO:0000256" key="12">
    <source>
        <dbReference type="ARBA" id="ARBA00033342"/>
    </source>
</evidence>
<dbReference type="Proteomes" id="UP000824161">
    <property type="component" value="Unassembled WGS sequence"/>
</dbReference>
<feature type="compositionally biased region" description="Basic and acidic residues" evidence="14">
    <location>
        <begin position="615"/>
        <end position="629"/>
    </location>
</feature>
<dbReference type="AlphaFoldDB" id="A0A9D1H8M2"/>
<dbReference type="NCBIfam" id="NF002359">
    <property type="entry name" value="PRK01318.2-6"/>
    <property type="match status" value="1"/>
</dbReference>
<dbReference type="InterPro" id="IPR001708">
    <property type="entry name" value="YidC/ALB3/OXA1/COX18"/>
</dbReference>
<dbReference type="Pfam" id="PF02096">
    <property type="entry name" value="60KD_IMP"/>
    <property type="match status" value="1"/>
</dbReference>
<sequence length="639" mass="72727">MLLGQNNNSSDTSSTWVFLLLAVFFVGYMWLTMPSPEEQAARMAEAERLAEQQAAQTAQQEAATAELNTLVAAVQGDSVIPEALLQRYGVFAYSLTLPSAGDSSRTTVIENSVLRIAVSNLGGVPSEVTLLDPAYRTYWKTPLSLIKDGNARLNMTFRTSDGKVIRTSEMYFDPSLEHRGDTTVLSMRLKASEEAYLEYRYTLYPDQYMLDYRVSSKGLAQVLENGQEPVVDWSMDAFHTEKGRTYENQYTYLSYAYGQNDKVKHLSAGGEDDKTLDDATWFAFKQQYFSTILIPEDGVHKATFTSQALEDTLYTKRFTANMALSAQSGDFDLPMKLYFGPNRFHTLDKYGDNISDLIPLGWAIFGWINRWFVIPMFDLLFYSWHINMGIVILIMTIVIKILLSFFTYSGYKSSAKMRLLKPEMETINQQYANADPAKKQQAIMDLYTKAGVNPLAGCLPLLLQMPVLIAMYRFFPASIELRGQHFLWADDLSAYDSVLNLPFNIPLYGAHVSLFALLMAITLLINTKMTGGMDQPQQPGMPNMKFLMYLMPVMMLLWFNSAASGLSYYYTLSTLISIGQIWVIRKYFINEAKLHAKIQENRQNAKTRGPSKWQRKMDEMMKQAEEQRNRQQRRAAGRK</sequence>
<dbReference type="GO" id="GO:0015031">
    <property type="term" value="P:protein transport"/>
    <property type="evidence" value="ECO:0007669"/>
    <property type="project" value="UniProtKB-KW"/>
</dbReference>
<evidence type="ECO:0000256" key="10">
    <source>
        <dbReference type="ARBA" id="ARBA00023186"/>
    </source>
</evidence>
<dbReference type="CDD" id="cd19961">
    <property type="entry name" value="EcYidC-like_peri"/>
    <property type="match status" value="1"/>
</dbReference>
<keyword evidence="5 13" id="KW-1003">Cell membrane</keyword>
<dbReference type="GO" id="GO:0005886">
    <property type="term" value="C:plasma membrane"/>
    <property type="evidence" value="ECO:0007669"/>
    <property type="project" value="UniProtKB-SubCell"/>
</dbReference>
<dbReference type="Gene3D" id="2.70.98.90">
    <property type="match status" value="1"/>
</dbReference>
<dbReference type="PRINTS" id="PR00701">
    <property type="entry name" value="60KDINNERMP"/>
</dbReference>
<keyword evidence="8 13" id="KW-1133">Transmembrane helix</keyword>
<reference evidence="17" key="2">
    <citation type="journal article" date="2021" name="PeerJ">
        <title>Extensive microbial diversity within the chicken gut microbiome revealed by metagenomics and culture.</title>
        <authorList>
            <person name="Gilroy R."/>
            <person name="Ravi A."/>
            <person name="Getino M."/>
            <person name="Pursley I."/>
            <person name="Horton D.L."/>
            <person name="Alikhan N.F."/>
            <person name="Baker D."/>
            <person name="Gharbi K."/>
            <person name="Hall N."/>
            <person name="Watson M."/>
            <person name="Adriaenssens E.M."/>
            <person name="Foster-Nyarko E."/>
            <person name="Jarju S."/>
            <person name="Secka A."/>
            <person name="Antonio M."/>
            <person name="Oren A."/>
            <person name="Chaudhuri R.R."/>
            <person name="La Ragione R."/>
            <person name="Hildebrand F."/>
            <person name="Pallen M.J."/>
        </authorList>
    </citation>
    <scope>NUCLEOTIDE SEQUENCE</scope>
    <source>
        <strain evidence="17">1383</strain>
    </source>
</reference>
<dbReference type="InterPro" id="IPR028053">
    <property type="entry name" value="Membr_insert_YidC_N"/>
</dbReference>
<dbReference type="EMBL" id="DVLY01000026">
    <property type="protein sequence ID" value="HIT97426.1"/>
    <property type="molecule type" value="Genomic_DNA"/>
</dbReference>
<comment type="similarity">
    <text evidence="2 13">Belongs to the OXA1/ALB3/YidC family. Type 1 subfamily.</text>
</comment>
<evidence type="ECO:0000259" key="15">
    <source>
        <dbReference type="Pfam" id="PF02096"/>
    </source>
</evidence>
<dbReference type="CDD" id="cd20070">
    <property type="entry name" value="5TM_YidC_Alb3"/>
    <property type="match status" value="1"/>
</dbReference>
<evidence type="ECO:0000256" key="1">
    <source>
        <dbReference type="ARBA" id="ARBA00004429"/>
    </source>
</evidence>
<proteinExistence type="inferred from homology"/>
<evidence type="ECO:0000256" key="2">
    <source>
        <dbReference type="ARBA" id="ARBA00010527"/>
    </source>
</evidence>
<evidence type="ECO:0000256" key="14">
    <source>
        <dbReference type="SAM" id="MobiDB-lite"/>
    </source>
</evidence>
<dbReference type="NCBIfam" id="TIGR03592">
    <property type="entry name" value="yidC_oxa1_cterm"/>
    <property type="match status" value="1"/>
</dbReference>
<evidence type="ECO:0000256" key="7">
    <source>
        <dbReference type="ARBA" id="ARBA00022927"/>
    </source>
</evidence>
<comment type="function">
    <text evidence="13">Required for the insertion and/or proper folding and/or complex formation of integral membrane proteins into the membrane. Involved in integration of membrane proteins that insert both dependently and independently of the Sec translocase complex, as well as at least some lipoproteins. Aids folding of multispanning membrane proteins.</text>
</comment>
<keyword evidence="6 13" id="KW-0812">Transmembrane</keyword>
<comment type="subcellular location">
    <subcellularLocation>
        <location evidence="1">Cell inner membrane</location>
        <topology evidence="1">Multi-pass membrane protein</topology>
    </subcellularLocation>
    <subcellularLocation>
        <location evidence="13">Cell membrane</location>
        <topology evidence="13">Multi-pass membrane protein</topology>
    </subcellularLocation>
</comment>
<keyword evidence="4 13" id="KW-0813">Transport</keyword>
<dbReference type="PANTHER" id="PTHR12428:SF65">
    <property type="entry name" value="CYTOCHROME C OXIDASE ASSEMBLY PROTEIN COX18, MITOCHONDRIAL"/>
    <property type="match status" value="1"/>
</dbReference>
<evidence type="ECO:0000256" key="8">
    <source>
        <dbReference type="ARBA" id="ARBA00022989"/>
    </source>
</evidence>
<dbReference type="NCBIfam" id="NF002356">
    <property type="entry name" value="PRK01318.2-3"/>
    <property type="match status" value="1"/>
</dbReference>
<comment type="subunit">
    <text evidence="13">Interacts with the Sec translocase complex via SecD. Specifically interacts with transmembrane segments of nascent integral membrane proteins during membrane integration.</text>
</comment>
<dbReference type="PANTHER" id="PTHR12428">
    <property type="entry name" value="OXA1"/>
    <property type="match status" value="1"/>
</dbReference>
<dbReference type="GO" id="GO:0051205">
    <property type="term" value="P:protein insertion into membrane"/>
    <property type="evidence" value="ECO:0007669"/>
    <property type="project" value="TreeGrafter"/>
</dbReference>
<feature type="region of interest" description="Disordered" evidence="14">
    <location>
        <begin position="600"/>
        <end position="639"/>
    </location>
</feature>
<evidence type="ECO:0000259" key="16">
    <source>
        <dbReference type="Pfam" id="PF14849"/>
    </source>
</evidence>
<gene>
    <name evidence="13 17" type="primary">yidC</name>
    <name evidence="17" type="ORF">IAC44_01155</name>
</gene>
<evidence type="ECO:0000256" key="13">
    <source>
        <dbReference type="HAMAP-Rule" id="MF_01810"/>
    </source>
</evidence>
<feature type="transmembrane region" description="Helical" evidence="13">
    <location>
        <begin position="454"/>
        <end position="475"/>
    </location>
</feature>
<dbReference type="GO" id="GO:0032977">
    <property type="term" value="F:membrane insertase activity"/>
    <property type="evidence" value="ECO:0007669"/>
    <property type="project" value="InterPro"/>
</dbReference>
<dbReference type="InterPro" id="IPR028055">
    <property type="entry name" value="YidC/Oxa/ALB_C"/>
</dbReference>
<evidence type="ECO:0000256" key="3">
    <source>
        <dbReference type="ARBA" id="ARBA00015325"/>
    </source>
</evidence>
<evidence type="ECO:0000313" key="18">
    <source>
        <dbReference type="Proteomes" id="UP000824161"/>
    </source>
</evidence>
<evidence type="ECO:0000256" key="6">
    <source>
        <dbReference type="ARBA" id="ARBA00022692"/>
    </source>
</evidence>
<protein>
    <recommendedName>
        <fullName evidence="3 13">Membrane protein insertase YidC</fullName>
    </recommendedName>
    <alternativeName>
        <fullName evidence="12 13">Foldase YidC</fullName>
    </alternativeName>
    <alternativeName>
        <fullName evidence="13">Membrane protein YidC</fullName>
    </alternativeName>
    <alternativeName>
        <fullName evidence="11 13">membrane integrase YidC</fullName>
    </alternativeName>
</protein>
<feature type="transmembrane region" description="Helical" evidence="13">
    <location>
        <begin position="357"/>
        <end position="374"/>
    </location>
</feature>
<feature type="transmembrane region" description="Helical" evidence="13">
    <location>
        <begin position="569"/>
        <end position="588"/>
    </location>
</feature>
<keyword evidence="7 13" id="KW-0653">Protein transport</keyword>
<evidence type="ECO:0000256" key="4">
    <source>
        <dbReference type="ARBA" id="ARBA00022448"/>
    </source>
</evidence>
<feature type="transmembrane region" description="Helical" evidence="13">
    <location>
        <begin position="505"/>
        <end position="525"/>
    </location>
</feature>
<feature type="transmembrane region" description="Helical" evidence="13">
    <location>
        <begin position="546"/>
        <end position="563"/>
    </location>
</feature>
<evidence type="ECO:0000256" key="11">
    <source>
        <dbReference type="ARBA" id="ARBA00033245"/>
    </source>
</evidence>
<accession>A0A9D1H8M2</accession>
<feature type="transmembrane region" description="Helical" evidence="13">
    <location>
        <begin position="386"/>
        <end position="411"/>
    </location>
</feature>
<keyword evidence="9 13" id="KW-0472">Membrane</keyword>
<dbReference type="NCBIfam" id="TIGR03593">
    <property type="entry name" value="yidC_nterm"/>
    <property type="match status" value="1"/>
</dbReference>
<reference evidence="17" key="1">
    <citation type="submission" date="2020-10" db="EMBL/GenBank/DDBJ databases">
        <authorList>
            <person name="Gilroy R."/>
        </authorList>
    </citation>
    <scope>NUCLEOTIDE SEQUENCE</scope>
    <source>
        <strain evidence="17">1383</strain>
    </source>
</reference>